<dbReference type="AlphaFoldDB" id="A0A4V5P1W9"/>
<feature type="domain" description="Lumazine-binding" evidence="12">
    <location>
        <begin position="1"/>
        <end position="96"/>
    </location>
</feature>
<dbReference type="FunFam" id="2.40.30.20:FF:000004">
    <property type="entry name" value="Riboflavin synthase, alpha subunit"/>
    <property type="match status" value="1"/>
</dbReference>
<evidence type="ECO:0000313" key="13">
    <source>
        <dbReference type="EMBL" id="TKC18040.1"/>
    </source>
</evidence>
<evidence type="ECO:0000256" key="3">
    <source>
        <dbReference type="ARBA" id="ARBA00004887"/>
    </source>
</evidence>
<dbReference type="Proteomes" id="UP000307756">
    <property type="component" value="Unassembled WGS sequence"/>
</dbReference>
<keyword evidence="9" id="KW-0677">Repeat</keyword>
<evidence type="ECO:0000256" key="7">
    <source>
        <dbReference type="ARBA" id="ARBA00022619"/>
    </source>
</evidence>
<evidence type="ECO:0000256" key="11">
    <source>
        <dbReference type="PROSITE-ProRule" id="PRU00524"/>
    </source>
</evidence>
<dbReference type="FunFam" id="2.40.30.20:FF:000003">
    <property type="entry name" value="Riboflavin synthase, alpha subunit"/>
    <property type="match status" value="1"/>
</dbReference>
<dbReference type="InterPro" id="IPR017938">
    <property type="entry name" value="Riboflavin_synthase-like_b-brl"/>
</dbReference>
<evidence type="ECO:0000256" key="1">
    <source>
        <dbReference type="ARBA" id="ARBA00000968"/>
    </source>
</evidence>
<dbReference type="Pfam" id="PF00677">
    <property type="entry name" value="Lum_binding"/>
    <property type="match status" value="2"/>
</dbReference>
<dbReference type="InterPro" id="IPR023366">
    <property type="entry name" value="ATP_synth_asu-like_sf"/>
</dbReference>
<keyword evidence="8 13" id="KW-0808">Transferase</keyword>
<comment type="caution">
    <text evidence="13">The sequence shown here is derived from an EMBL/GenBank/DDBJ whole genome shotgun (WGS) entry which is preliminary data.</text>
</comment>
<comment type="subunit">
    <text evidence="4">Homotrimer.</text>
</comment>
<dbReference type="EMBL" id="SWBM01000001">
    <property type="protein sequence ID" value="TKC18040.1"/>
    <property type="molecule type" value="Genomic_DNA"/>
</dbReference>
<evidence type="ECO:0000256" key="9">
    <source>
        <dbReference type="ARBA" id="ARBA00022737"/>
    </source>
</evidence>
<evidence type="ECO:0000313" key="14">
    <source>
        <dbReference type="Proteomes" id="UP000307756"/>
    </source>
</evidence>
<dbReference type="PANTHER" id="PTHR21098:SF12">
    <property type="entry name" value="RIBOFLAVIN SYNTHASE"/>
    <property type="match status" value="1"/>
</dbReference>
<dbReference type="NCBIfam" id="TIGR00187">
    <property type="entry name" value="ribE"/>
    <property type="match status" value="1"/>
</dbReference>
<organism evidence="13 14">
    <name type="scientific">Robertmurraya kyonggiensis</name>
    <dbReference type="NCBI Taxonomy" id="1037680"/>
    <lineage>
        <taxon>Bacteria</taxon>
        <taxon>Bacillati</taxon>
        <taxon>Bacillota</taxon>
        <taxon>Bacilli</taxon>
        <taxon>Bacillales</taxon>
        <taxon>Bacillaceae</taxon>
        <taxon>Robertmurraya</taxon>
    </lineage>
</organism>
<comment type="catalytic activity">
    <reaction evidence="1">
        <text>2 6,7-dimethyl-8-(1-D-ribityl)lumazine + H(+) = 5-amino-6-(D-ribitylamino)uracil + riboflavin</text>
        <dbReference type="Rhea" id="RHEA:20772"/>
        <dbReference type="ChEBI" id="CHEBI:15378"/>
        <dbReference type="ChEBI" id="CHEBI:15934"/>
        <dbReference type="ChEBI" id="CHEBI:57986"/>
        <dbReference type="ChEBI" id="CHEBI:58201"/>
        <dbReference type="EC" id="2.5.1.9"/>
    </reaction>
</comment>
<dbReference type="SUPFAM" id="SSF63380">
    <property type="entry name" value="Riboflavin synthase domain-like"/>
    <property type="match status" value="2"/>
</dbReference>
<feature type="repeat" description="Lumazine-binding" evidence="11">
    <location>
        <begin position="1"/>
        <end position="96"/>
    </location>
</feature>
<dbReference type="OrthoDB" id="9788537at2"/>
<dbReference type="InterPro" id="IPR026017">
    <property type="entry name" value="Lumazine-bd_dom"/>
</dbReference>
<feature type="domain" description="Lumazine-binding" evidence="12">
    <location>
        <begin position="97"/>
        <end position="193"/>
    </location>
</feature>
<dbReference type="EC" id="2.5.1.9" evidence="5 10"/>
<accession>A0A4V5P1W9</accession>
<comment type="function">
    <text evidence="2">Catalyzes the dismutation of two molecules of 6,7-dimethyl-8-ribityllumazine, resulting in the formation of riboflavin and 5-amino-6-(D-ribitylamino)uracil.</text>
</comment>
<evidence type="ECO:0000256" key="8">
    <source>
        <dbReference type="ARBA" id="ARBA00022679"/>
    </source>
</evidence>
<sequence length="212" mass="23265">MFTGIIEELGTIESIQSQGKTLRLNIHGKKVLEDIKLGDSIAINGVCLTVTDFDTMTFFVDVMPETFQSTSLSALHCGSLVNLERAMSANGRFGGHFVTGHVDAVGKIVKRAPNENAIYLDISFPKEFGHLPLHKGSITLDGTSLTIFGVEKELISVSLIPHTAKESIIGLKQIGDKVNIEFDMLGKYVYSFLQPKQESRISTDFLKDNGFI</sequence>
<gene>
    <name evidence="13" type="primary">ribE</name>
    <name evidence="13" type="ORF">FA727_00260</name>
</gene>
<dbReference type="GO" id="GO:0004746">
    <property type="term" value="F:riboflavin synthase activity"/>
    <property type="evidence" value="ECO:0007669"/>
    <property type="project" value="UniProtKB-UniRule"/>
</dbReference>
<keyword evidence="14" id="KW-1185">Reference proteome</keyword>
<dbReference type="InterPro" id="IPR001783">
    <property type="entry name" value="Lumazine-bd"/>
</dbReference>
<keyword evidence="7" id="KW-0686">Riboflavin biosynthesis</keyword>
<feature type="repeat" description="Lumazine-binding" evidence="11">
    <location>
        <begin position="97"/>
        <end position="193"/>
    </location>
</feature>
<dbReference type="NCBIfam" id="NF006767">
    <property type="entry name" value="PRK09289.1"/>
    <property type="match status" value="1"/>
</dbReference>
<evidence type="ECO:0000256" key="2">
    <source>
        <dbReference type="ARBA" id="ARBA00002803"/>
    </source>
</evidence>
<dbReference type="PANTHER" id="PTHR21098">
    <property type="entry name" value="RIBOFLAVIN SYNTHASE ALPHA CHAIN"/>
    <property type="match status" value="1"/>
</dbReference>
<dbReference type="Gene3D" id="2.40.30.20">
    <property type="match status" value="2"/>
</dbReference>
<reference evidence="13 14" key="1">
    <citation type="journal article" date="2011" name="J. Microbiol.">
        <title>Bacillus kyonggiensis sp. nov., isolated from soil of a lettuce field.</title>
        <authorList>
            <person name="Dong K."/>
            <person name="Lee S."/>
        </authorList>
    </citation>
    <scope>NUCLEOTIDE SEQUENCE [LARGE SCALE GENOMIC DNA]</scope>
    <source>
        <strain evidence="13 14">NB22</strain>
    </source>
</reference>
<comment type="pathway">
    <text evidence="3">Cofactor biosynthesis; riboflavin biosynthesis; riboflavin from 2-hydroxy-3-oxobutyl phosphate and 5-amino-6-(D-ribitylamino)uracil: step 2/2.</text>
</comment>
<dbReference type="RefSeq" id="WP_136828757.1">
    <property type="nucleotide sequence ID" value="NZ_SWBM01000001.1"/>
</dbReference>
<proteinExistence type="predicted"/>
<dbReference type="NCBIfam" id="NF009566">
    <property type="entry name" value="PRK13020.1"/>
    <property type="match status" value="1"/>
</dbReference>
<protein>
    <recommendedName>
        <fullName evidence="6 10">Riboflavin synthase</fullName>
        <ecNumber evidence="5 10">2.5.1.9</ecNumber>
    </recommendedName>
</protein>
<evidence type="ECO:0000256" key="5">
    <source>
        <dbReference type="ARBA" id="ARBA00012827"/>
    </source>
</evidence>
<name>A0A4V5P1W9_9BACI</name>
<evidence type="ECO:0000256" key="10">
    <source>
        <dbReference type="NCBIfam" id="TIGR00187"/>
    </source>
</evidence>
<dbReference type="CDD" id="cd00402">
    <property type="entry name" value="Riboflavin_synthase_like"/>
    <property type="match status" value="1"/>
</dbReference>
<dbReference type="PIRSF" id="PIRSF000498">
    <property type="entry name" value="Riboflavin_syn_A"/>
    <property type="match status" value="1"/>
</dbReference>
<evidence type="ECO:0000256" key="6">
    <source>
        <dbReference type="ARBA" id="ARBA00013950"/>
    </source>
</evidence>
<evidence type="ECO:0000259" key="12">
    <source>
        <dbReference type="PROSITE" id="PS51177"/>
    </source>
</evidence>
<evidence type="ECO:0000256" key="4">
    <source>
        <dbReference type="ARBA" id="ARBA00011233"/>
    </source>
</evidence>
<dbReference type="GO" id="GO:0009231">
    <property type="term" value="P:riboflavin biosynthetic process"/>
    <property type="evidence" value="ECO:0007669"/>
    <property type="project" value="UniProtKB-KW"/>
</dbReference>
<dbReference type="PROSITE" id="PS51177">
    <property type="entry name" value="LUMAZINE_BIND"/>
    <property type="match status" value="2"/>
</dbReference>